<gene>
    <name evidence="8" type="ORF">KI387_013225</name>
</gene>
<name>A0AA38CQA8_TAXCH</name>
<keyword evidence="6" id="KW-0408">Iron</keyword>
<accession>A0AA38CQA8</accession>
<evidence type="ECO:0000256" key="1">
    <source>
        <dbReference type="ARBA" id="ARBA00005122"/>
    </source>
</evidence>
<evidence type="ECO:0000256" key="3">
    <source>
        <dbReference type="ARBA" id="ARBA00022617"/>
    </source>
</evidence>
<evidence type="ECO:0000256" key="4">
    <source>
        <dbReference type="ARBA" id="ARBA00022723"/>
    </source>
</evidence>
<dbReference type="GO" id="GO:0004497">
    <property type="term" value="F:monooxygenase activity"/>
    <property type="evidence" value="ECO:0007669"/>
    <property type="project" value="InterPro"/>
</dbReference>
<dbReference type="SUPFAM" id="SSF48264">
    <property type="entry name" value="Cytochrome P450"/>
    <property type="match status" value="1"/>
</dbReference>
<dbReference type="InterPro" id="IPR002401">
    <property type="entry name" value="Cyt_P450_E_grp-I"/>
</dbReference>
<comment type="caution">
    <text evidence="8">The sequence shown here is derived from an EMBL/GenBank/DDBJ whole genome shotgun (WGS) entry which is preliminary data.</text>
</comment>
<evidence type="ECO:0000256" key="7">
    <source>
        <dbReference type="ARBA" id="ARBA00023059"/>
    </source>
</evidence>
<dbReference type="Proteomes" id="UP000824469">
    <property type="component" value="Unassembled WGS sequence"/>
</dbReference>
<sequence>MVLGQRFFGRKGADPEIAVEHKAKIYESFSLINAFNAGDYLPCLRPLDLQGHERRMKEIMKWFDNLYASIIEEKRLEFKTSSETEPLNFVHTLLEAERRDKTLSITKIKSILIDIVAAGTDTSSVTSEWTMAELLRHPEFMTRVQKEIDEVVGYERHVEESDLVNFENLEGCG</sequence>
<reference evidence="8 9" key="1">
    <citation type="journal article" date="2021" name="Nat. Plants">
        <title>The Taxus genome provides insights into paclitaxel biosynthesis.</title>
        <authorList>
            <person name="Xiong X."/>
            <person name="Gou J."/>
            <person name="Liao Q."/>
            <person name="Li Y."/>
            <person name="Zhou Q."/>
            <person name="Bi G."/>
            <person name="Li C."/>
            <person name="Du R."/>
            <person name="Wang X."/>
            <person name="Sun T."/>
            <person name="Guo L."/>
            <person name="Liang H."/>
            <person name="Lu P."/>
            <person name="Wu Y."/>
            <person name="Zhang Z."/>
            <person name="Ro D.K."/>
            <person name="Shang Y."/>
            <person name="Huang S."/>
            <person name="Yan J."/>
        </authorList>
    </citation>
    <scope>NUCLEOTIDE SEQUENCE [LARGE SCALE GENOMIC DNA]</scope>
    <source>
        <strain evidence="8">Ta-2019</strain>
    </source>
</reference>
<dbReference type="Gene3D" id="1.10.630.10">
    <property type="entry name" value="Cytochrome P450"/>
    <property type="match status" value="1"/>
</dbReference>
<comment type="pathway">
    <text evidence="1">Alkaloid biosynthesis; taxol biosynthesis.</text>
</comment>
<dbReference type="GO" id="GO:0016705">
    <property type="term" value="F:oxidoreductase activity, acting on paired donors, with incorporation or reduction of molecular oxygen"/>
    <property type="evidence" value="ECO:0007669"/>
    <property type="project" value="InterPro"/>
</dbReference>
<dbReference type="GO" id="GO:0005506">
    <property type="term" value="F:iron ion binding"/>
    <property type="evidence" value="ECO:0007669"/>
    <property type="project" value="InterPro"/>
</dbReference>
<dbReference type="EMBL" id="JAHRHJ020000009">
    <property type="protein sequence ID" value="KAH9301642.1"/>
    <property type="molecule type" value="Genomic_DNA"/>
</dbReference>
<evidence type="ECO:0000256" key="2">
    <source>
        <dbReference type="ARBA" id="ARBA00010617"/>
    </source>
</evidence>
<organism evidence="8 9">
    <name type="scientific">Taxus chinensis</name>
    <name type="common">Chinese yew</name>
    <name type="synonym">Taxus wallichiana var. chinensis</name>
    <dbReference type="NCBI Taxonomy" id="29808"/>
    <lineage>
        <taxon>Eukaryota</taxon>
        <taxon>Viridiplantae</taxon>
        <taxon>Streptophyta</taxon>
        <taxon>Embryophyta</taxon>
        <taxon>Tracheophyta</taxon>
        <taxon>Spermatophyta</taxon>
        <taxon>Pinopsida</taxon>
        <taxon>Pinidae</taxon>
        <taxon>Conifers II</taxon>
        <taxon>Cupressales</taxon>
        <taxon>Taxaceae</taxon>
        <taxon>Taxus</taxon>
    </lineage>
</organism>
<keyword evidence="4" id="KW-0479">Metal-binding</keyword>
<dbReference type="GO" id="GO:0042617">
    <property type="term" value="P:paclitaxel biosynthetic process"/>
    <property type="evidence" value="ECO:0007669"/>
    <property type="project" value="UniProtKB-KW"/>
</dbReference>
<dbReference type="PRINTS" id="PR00463">
    <property type="entry name" value="EP450I"/>
</dbReference>
<dbReference type="GO" id="GO:0020037">
    <property type="term" value="F:heme binding"/>
    <property type="evidence" value="ECO:0007669"/>
    <property type="project" value="InterPro"/>
</dbReference>
<dbReference type="InterPro" id="IPR036396">
    <property type="entry name" value="Cyt_P450_sf"/>
</dbReference>
<dbReference type="OMA" id="EFMVAIH"/>
<evidence type="ECO:0000256" key="6">
    <source>
        <dbReference type="ARBA" id="ARBA00023004"/>
    </source>
</evidence>
<evidence type="ECO:0000313" key="8">
    <source>
        <dbReference type="EMBL" id="KAH9301642.1"/>
    </source>
</evidence>
<keyword evidence="7" id="KW-0876">Taxol biosynthesis</keyword>
<keyword evidence="5" id="KW-0560">Oxidoreductase</keyword>
<protein>
    <recommendedName>
        <fullName evidence="10">Cytochrome P450</fullName>
    </recommendedName>
</protein>
<keyword evidence="9" id="KW-1185">Reference proteome</keyword>
<dbReference type="AlphaFoldDB" id="A0AA38CQA8"/>
<evidence type="ECO:0000313" key="9">
    <source>
        <dbReference type="Proteomes" id="UP000824469"/>
    </source>
</evidence>
<evidence type="ECO:0000256" key="5">
    <source>
        <dbReference type="ARBA" id="ARBA00023002"/>
    </source>
</evidence>
<keyword evidence="3" id="KW-0349">Heme</keyword>
<proteinExistence type="inferred from homology"/>
<dbReference type="InterPro" id="IPR001128">
    <property type="entry name" value="Cyt_P450"/>
</dbReference>
<dbReference type="PANTHER" id="PTHR47944:SF16">
    <property type="entry name" value="CYTOCHROME P450 FAMILY 1 SUBFAMILY A POLYPEPTIDE 1"/>
    <property type="match status" value="1"/>
</dbReference>
<dbReference type="PANTHER" id="PTHR47944">
    <property type="entry name" value="CYTOCHROME P450 98A9"/>
    <property type="match status" value="1"/>
</dbReference>
<dbReference type="Pfam" id="PF00067">
    <property type="entry name" value="p450"/>
    <property type="match status" value="1"/>
</dbReference>
<evidence type="ECO:0008006" key="10">
    <source>
        <dbReference type="Google" id="ProtNLM"/>
    </source>
</evidence>
<comment type="similarity">
    <text evidence="2">Belongs to the cytochrome P450 family.</text>
</comment>